<organism evidence="1 2">
    <name type="scientific">Cnuella takakiae</name>
    <dbReference type="NCBI Taxonomy" id="1302690"/>
    <lineage>
        <taxon>Bacteria</taxon>
        <taxon>Pseudomonadati</taxon>
        <taxon>Bacteroidota</taxon>
        <taxon>Chitinophagia</taxon>
        <taxon>Chitinophagales</taxon>
        <taxon>Chitinophagaceae</taxon>
        <taxon>Cnuella</taxon>
    </lineage>
</organism>
<evidence type="ECO:0000313" key="1">
    <source>
        <dbReference type="EMBL" id="SHE96142.1"/>
    </source>
</evidence>
<dbReference type="OrthoDB" id="658622at2"/>
<sequence>MRTLFESGSLSDAGNAPLLMELGTGYCLLSQLDGKGAEPRFARLWQFSPEDQDSSLQKIMDTVDAAGISRNKIRVALALPQTTLLPHRFDGKADLLLDALFPGQGSEARVYSNGHHYVFVVPRHLNALLHDKFNEVLFVPALACTAAAEESGPTIQAFFIDNEIRVSVHNDGLLLLQQQYAYKSSLDVVYYLLKICTEFGFSQQTTGLALSGFIAPDSALYQELHQYFLNIHFSHGDAVHSGGTDLPKHFFSSLFNLAQCAS</sequence>
<name>A0A1M4XSB5_9BACT</name>
<accession>A0A1M4XSB5</accession>
<reference evidence="1 2" key="1">
    <citation type="submission" date="2016-11" db="EMBL/GenBank/DDBJ databases">
        <authorList>
            <person name="Jaros S."/>
            <person name="Januszkiewicz K."/>
            <person name="Wedrychowicz H."/>
        </authorList>
    </citation>
    <scope>NUCLEOTIDE SEQUENCE [LARGE SCALE GENOMIC DNA]</scope>
    <source>
        <strain evidence="1 2">DSM 26897</strain>
    </source>
</reference>
<dbReference type="EMBL" id="FQUO01000004">
    <property type="protein sequence ID" value="SHE96142.1"/>
    <property type="molecule type" value="Genomic_DNA"/>
</dbReference>
<evidence type="ECO:0008006" key="3">
    <source>
        <dbReference type="Google" id="ProtNLM"/>
    </source>
</evidence>
<dbReference type="Pfam" id="PF12864">
    <property type="entry name" value="DUF3822"/>
    <property type="match status" value="1"/>
</dbReference>
<evidence type="ECO:0000313" key="2">
    <source>
        <dbReference type="Proteomes" id="UP000184368"/>
    </source>
</evidence>
<gene>
    <name evidence="1" type="ORF">SAMN05444008_10414</name>
</gene>
<dbReference type="AlphaFoldDB" id="A0A1M4XSB5"/>
<dbReference type="InterPro" id="IPR024213">
    <property type="entry name" value="DUF3822"/>
</dbReference>
<dbReference type="RefSeq" id="WP_073041045.1">
    <property type="nucleotide sequence ID" value="NZ_FQUO01000004.1"/>
</dbReference>
<dbReference type="Proteomes" id="UP000184368">
    <property type="component" value="Unassembled WGS sequence"/>
</dbReference>
<proteinExistence type="predicted"/>
<protein>
    <recommendedName>
        <fullName evidence="3">DUF3822 domain-containing protein</fullName>
    </recommendedName>
</protein>
<dbReference type="CDD" id="cd24013">
    <property type="entry name" value="ASKHA_ATPase_BT3980-like"/>
    <property type="match status" value="1"/>
</dbReference>
<keyword evidence="2" id="KW-1185">Reference proteome</keyword>
<dbReference type="STRING" id="1302690.BUE76_14250"/>
<dbReference type="Gene3D" id="3.30.420.260">
    <property type="match status" value="1"/>
</dbReference>